<gene>
    <name evidence="2" type="ORF">ABJI51_03015</name>
</gene>
<proteinExistence type="predicted"/>
<evidence type="ECO:0000313" key="3">
    <source>
        <dbReference type="Proteomes" id="UP001440984"/>
    </source>
</evidence>
<dbReference type="Pfam" id="PF00550">
    <property type="entry name" value="PP-binding"/>
    <property type="match status" value="1"/>
</dbReference>
<evidence type="ECO:0000313" key="2">
    <source>
        <dbReference type="EMBL" id="MEQ0558029.1"/>
    </source>
</evidence>
<feature type="domain" description="Carrier" evidence="1">
    <location>
        <begin position="6"/>
        <end position="81"/>
    </location>
</feature>
<dbReference type="SUPFAM" id="SSF47336">
    <property type="entry name" value="ACP-like"/>
    <property type="match status" value="1"/>
</dbReference>
<keyword evidence="3" id="KW-1185">Reference proteome</keyword>
<dbReference type="PROSITE" id="PS50075">
    <property type="entry name" value="CARRIER"/>
    <property type="match status" value="1"/>
</dbReference>
<sequence length="83" mass="9432">MTDVKVELYDELRDLVCDVFELEPEEVTGTSSFVDDLGVDSLSLIELVSQCEKRYRIRIAESQLKTMLTLDGVYRVVTEAEAI</sequence>
<dbReference type="EMBL" id="JBDZYD010000001">
    <property type="protein sequence ID" value="MEQ0558029.1"/>
    <property type="molecule type" value="Genomic_DNA"/>
</dbReference>
<dbReference type="Gene3D" id="1.10.1200.10">
    <property type="entry name" value="ACP-like"/>
    <property type="match status" value="1"/>
</dbReference>
<organism evidence="2 3">
    <name type="scientific">Amycolatopsis melonis</name>
    <dbReference type="NCBI Taxonomy" id="3156488"/>
    <lineage>
        <taxon>Bacteria</taxon>
        <taxon>Bacillati</taxon>
        <taxon>Actinomycetota</taxon>
        <taxon>Actinomycetes</taxon>
        <taxon>Pseudonocardiales</taxon>
        <taxon>Pseudonocardiaceae</taxon>
        <taxon>Amycolatopsis</taxon>
    </lineage>
</organism>
<dbReference type="InterPro" id="IPR009081">
    <property type="entry name" value="PP-bd_ACP"/>
</dbReference>
<evidence type="ECO:0000259" key="1">
    <source>
        <dbReference type="PROSITE" id="PS50075"/>
    </source>
</evidence>
<accession>A0ABV0L6V3</accession>
<dbReference type="InterPro" id="IPR036736">
    <property type="entry name" value="ACP-like_sf"/>
</dbReference>
<dbReference type="Proteomes" id="UP001440984">
    <property type="component" value="Unassembled WGS sequence"/>
</dbReference>
<name>A0ABV0L6V3_9PSEU</name>
<dbReference type="RefSeq" id="WP_348947356.1">
    <property type="nucleotide sequence ID" value="NZ_JBDZYD010000001.1"/>
</dbReference>
<comment type="caution">
    <text evidence="2">The sequence shown here is derived from an EMBL/GenBank/DDBJ whole genome shotgun (WGS) entry which is preliminary data.</text>
</comment>
<protein>
    <submittedName>
        <fullName evidence="2">Acyl carrier protein</fullName>
    </submittedName>
</protein>
<reference evidence="2 3" key="1">
    <citation type="submission" date="2024-05" db="EMBL/GenBank/DDBJ databases">
        <authorList>
            <person name="Zhao H."/>
            <person name="Xu Y."/>
            <person name="Lin S."/>
            <person name="Spain J.C."/>
            <person name="Zhou N.-Y."/>
        </authorList>
    </citation>
    <scope>NUCLEOTIDE SEQUENCE [LARGE SCALE GENOMIC DNA]</scope>
    <source>
        <strain evidence="2 3">NEAU-NG30</strain>
    </source>
</reference>